<dbReference type="OrthoDB" id="9134802at2"/>
<proteinExistence type="predicted"/>
<reference evidence="1 2" key="1">
    <citation type="submission" date="2017-10" db="EMBL/GenBank/DDBJ databases">
        <title>Draft genome of two endophytic bacteria isolated from 'guarana' Paullinia cupana (Mart.) Ducke.</title>
        <authorList>
            <person name="Siqueira K.A."/>
            <person name="Liotti R.G."/>
            <person name="Mendes T.A."/>
            <person name="Soares M.A."/>
        </authorList>
    </citation>
    <scope>NUCLEOTIDE SEQUENCE [LARGE SCALE GENOMIC DNA]</scope>
    <source>
        <strain evidence="1 2">342</strain>
    </source>
</reference>
<keyword evidence="2" id="KW-1185">Reference proteome</keyword>
<name>A0A2S9I870_9GAMM</name>
<dbReference type="Pfam" id="PF19503">
    <property type="entry name" value="DUF6037"/>
    <property type="match status" value="1"/>
</dbReference>
<protein>
    <submittedName>
        <fullName evidence="1">Rloe protein</fullName>
    </submittedName>
</protein>
<gene>
    <name evidence="1" type="ORF">CQW29_18505</name>
</gene>
<accession>A0A2S9I870</accession>
<dbReference type="Proteomes" id="UP000239181">
    <property type="component" value="Unassembled WGS sequence"/>
</dbReference>
<sequence>MKLEGLKELFKDMKLNNVARTQFQYKHNSVIFDVIFFIDGFPYQLLFGAVGHKCSFFVDVMPGFEISPIIKPKSAYSDLCKALGLTYDPANPFSTAKFFADFSQHIPDQISTKKAPVIPVRYEAVAIDDGDKVYFSHWKNNSEKSGNVTDDNLEKTRNAFGPEIANLCRRKNISSCWSVVQKHAR</sequence>
<evidence type="ECO:0000313" key="2">
    <source>
        <dbReference type="Proteomes" id="UP000239181"/>
    </source>
</evidence>
<dbReference type="EMBL" id="PDET01000014">
    <property type="protein sequence ID" value="PRD13997.1"/>
    <property type="molecule type" value="Genomic_DNA"/>
</dbReference>
<dbReference type="RefSeq" id="WP_105594216.1">
    <property type="nucleotide sequence ID" value="NZ_PDET01000014.1"/>
</dbReference>
<comment type="caution">
    <text evidence="1">The sequence shown here is derived from an EMBL/GenBank/DDBJ whole genome shotgun (WGS) entry which is preliminary data.</text>
</comment>
<evidence type="ECO:0000313" key="1">
    <source>
        <dbReference type="EMBL" id="PRD13997.1"/>
    </source>
</evidence>
<dbReference type="InterPro" id="IPR046100">
    <property type="entry name" value="DUF6037"/>
</dbReference>
<organism evidence="1 2">
    <name type="scientific">Pantoea coffeiphila</name>
    <dbReference type="NCBI Taxonomy" id="1465635"/>
    <lineage>
        <taxon>Bacteria</taxon>
        <taxon>Pseudomonadati</taxon>
        <taxon>Pseudomonadota</taxon>
        <taxon>Gammaproteobacteria</taxon>
        <taxon>Enterobacterales</taxon>
        <taxon>Erwiniaceae</taxon>
        <taxon>Pantoea</taxon>
    </lineage>
</organism>
<dbReference type="AlphaFoldDB" id="A0A2S9I870"/>